<sequence length="73" mass="7878">MTIVANHTPARRSNRNGGPITAVHPEFTDLLIMTDPAIFPQTVARFYAPLNLGSELEYPVDTGTDAGLKIAVI</sequence>
<dbReference type="EMBL" id="MCOL01000001">
    <property type="protein sequence ID" value="ODO60145.1"/>
    <property type="molecule type" value="Genomic_DNA"/>
</dbReference>
<comment type="caution">
    <text evidence="2">The sequence shown here is derived from an EMBL/GenBank/DDBJ whole genome shotgun (WGS) entry which is preliminary data.</text>
</comment>
<proteinExistence type="predicted"/>
<organism evidence="2 3">
    <name type="scientific">Lactiplantibacillus plantarum</name>
    <name type="common">Lactobacillus plantarum</name>
    <dbReference type="NCBI Taxonomy" id="1590"/>
    <lineage>
        <taxon>Bacteria</taxon>
        <taxon>Bacillati</taxon>
        <taxon>Bacillota</taxon>
        <taxon>Bacilli</taxon>
        <taxon>Lactobacillales</taxon>
        <taxon>Lactobacillaceae</taxon>
        <taxon>Lactiplantibacillus</taxon>
    </lineage>
</organism>
<feature type="region of interest" description="Disordered" evidence="1">
    <location>
        <begin position="1"/>
        <end position="20"/>
    </location>
</feature>
<dbReference type="AlphaFoldDB" id="A0A1E3KMQ3"/>
<accession>A0A1E3KMQ3</accession>
<gene>
    <name evidence="2" type="ORF">LPJSA22_00078</name>
</gene>
<reference evidence="2 3" key="1">
    <citation type="submission" date="2016-08" db="EMBL/GenBank/DDBJ databases">
        <title>Genome sequencing of Lactobacillus plantarum JSA22, isolated from fermented soybean paste.</title>
        <authorList>
            <person name="Choi H.S."/>
        </authorList>
    </citation>
    <scope>NUCLEOTIDE SEQUENCE [LARGE SCALE GENOMIC DNA]</scope>
    <source>
        <strain evidence="2 3">JSA22</strain>
    </source>
</reference>
<dbReference type="OMA" id="RNWNIRS"/>
<name>A0A1E3KMQ3_LACPN</name>
<evidence type="ECO:0000313" key="2">
    <source>
        <dbReference type="EMBL" id="ODO60145.1"/>
    </source>
</evidence>
<evidence type="ECO:0000313" key="3">
    <source>
        <dbReference type="Proteomes" id="UP000094892"/>
    </source>
</evidence>
<dbReference type="Proteomes" id="UP000094892">
    <property type="component" value="Unassembled WGS sequence"/>
</dbReference>
<evidence type="ECO:0000256" key="1">
    <source>
        <dbReference type="SAM" id="MobiDB-lite"/>
    </source>
</evidence>
<protein>
    <submittedName>
        <fullName evidence="2">Uncharacterized protein</fullName>
    </submittedName>
</protein>